<name>A0A250JB90_9BACT</name>
<evidence type="ECO:0000313" key="6">
    <source>
        <dbReference type="Proteomes" id="UP000217257"/>
    </source>
</evidence>
<feature type="domain" description="ABC-type uncharacterised transport system" evidence="3">
    <location>
        <begin position="215"/>
        <end position="455"/>
    </location>
</feature>
<feature type="transmembrane region" description="Helical" evidence="2">
    <location>
        <begin position="66"/>
        <end position="90"/>
    </location>
</feature>
<organism evidence="5 6">
    <name type="scientific">Cystobacter fuscus</name>
    <dbReference type="NCBI Taxonomy" id="43"/>
    <lineage>
        <taxon>Bacteria</taxon>
        <taxon>Pseudomonadati</taxon>
        <taxon>Myxococcota</taxon>
        <taxon>Myxococcia</taxon>
        <taxon>Myxococcales</taxon>
        <taxon>Cystobacterineae</taxon>
        <taxon>Archangiaceae</taxon>
        <taxon>Cystobacter</taxon>
    </lineage>
</organism>
<sequence length="527" mass="57928">MKAANLGRILGGLGLLLLLSSPFTLFVTSGSTSLFVIKAVLGLGLVAVYFATNFKRLGQFASRRSSFFFGSSALLVLLTLLGLGAVNYIAHARNQRWDLTERKVFTLSPQTVSALRSLREPVRVIAFLSPEHPAREGLRATFERYRIEAPERFSYSFEDPRRRPDLTQKYSLRGGQTTVVLVRGEGTNETHTSLNVISEQDLTNALLQLTRASNQRVYFVIGHGEWPLERDIPRPGQQGRTTSLSELRRQLTQEGYAPREINLGGGLPVPRDASLLVVAGAKAPFNPPEVESLREYLSAGGRMIYFAEVYGEPGPELRKLFAEYGVGFDPGVVADAQFNGGSPYLIVSLFFGEHEISRLLRQRQLNIELPTARGLTVLGEGLAPGVKVESVLRTSPYGWEESAPDENPAPGEGERTGQIPLVTASTRETADAANKRFDESRLVVVGDSELLFDSNWGHEGNRNLVMNAFGWATHQSDKVTIRPPDRATSSLPLDAAMLGRIRFLATDALPLSLLGVGLAIWLSRRNK</sequence>
<accession>A0A250JB90</accession>
<keyword evidence="2" id="KW-0812">Transmembrane</keyword>
<evidence type="ECO:0000259" key="3">
    <source>
        <dbReference type="Pfam" id="PF09822"/>
    </source>
</evidence>
<dbReference type="Proteomes" id="UP000217257">
    <property type="component" value="Chromosome"/>
</dbReference>
<dbReference type="Pfam" id="PF23357">
    <property type="entry name" value="DUF7088"/>
    <property type="match status" value="1"/>
</dbReference>
<dbReference type="AlphaFoldDB" id="A0A250JB90"/>
<dbReference type="RefSeq" id="WP_095988942.1">
    <property type="nucleotide sequence ID" value="NZ_CP022098.1"/>
</dbReference>
<dbReference type="Pfam" id="PF09822">
    <property type="entry name" value="ABC_transp_aux"/>
    <property type="match status" value="1"/>
</dbReference>
<dbReference type="KEGG" id="cfus:CYFUS_006643"/>
<gene>
    <name evidence="5" type="ORF">CYFUS_006643</name>
</gene>
<evidence type="ECO:0000256" key="1">
    <source>
        <dbReference type="SAM" id="MobiDB-lite"/>
    </source>
</evidence>
<feature type="region of interest" description="Disordered" evidence="1">
    <location>
        <begin position="397"/>
        <end position="417"/>
    </location>
</feature>
<reference evidence="5 6" key="1">
    <citation type="submission" date="2017-06" db="EMBL/GenBank/DDBJ databases">
        <title>Sequencing and comparative analysis of myxobacterial genomes.</title>
        <authorList>
            <person name="Rupp O."/>
            <person name="Goesmann A."/>
            <person name="Sogaard-Andersen L."/>
        </authorList>
    </citation>
    <scope>NUCLEOTIDE SEQUENCE [LARGE SCALE GENOMIC DNA]</scope>
    <source>
        <strain evidence="5 6">DSM 52655</strain>
    </source>
</reference>
<dbReference type="InterPro" id="IPR019196">
    <property type="entry name" value="ABC_transp_unknown"/>
</dbReference>
<feature type="transmembrane region" description="Helical" evidence="2">
    <location>
        <begin position="503"/>
        <end position="522"/>
    </location>
</feature>
<keyword evidence="2" id="KW-0472">Membrane</keyword>
<evidence type="ECO:0000313" key="5">
    <source>
        <dbReference type="EMBL" id="ATB41179.1"/>
    </source>
</evidence>
<protein>
    <submittedName>
        <fullName evidence="5">Mucin 2</fullName>
    </submittedName>
</protein>
<dbReference type="InterPro" id="IPR055396">
    <property type="entry name" value="DUF7088"/>
</dbReference>
<feature type="domain" description="DUF7088" evidence="4">
    <location>
        <begin position="101"/>
        <end position="187"/>
    </location>
</feature>
<keyword evidence="2" id="KW-1133">Transmembrane helix</keyword>
<evidence type="ECO:0000256" key="2">
    <source>
        <dbReference type="SAM" id="Phobius"/>
    </source>
</evidence>
<evidence type="ECO:0000259" key="4">
    <source>
        <dbReference type="Pfam" id="PF23357"/>
    </source>
</evidence>
<dbReference type="EMBL" id="CP022098">
    <property type="protein sequence ID" value="ATB41179.1"/>
    <property type="molecule type" value="Genomic_DNA"/>
</dbReference>
<feature type="transmembrane region" description="Helical" evidence="2">
    <location>
        <begin position="35"/>
        <end position="54"/>
    </location>
</feature>
<proteinExistence type="predicted"/>